<keyword evidence="2" id="KW-1185">Reference proteome</keyword>
<evidence type="ECO:0000313" key="1">
    <source>
        <dbReference type="EMBL" id="ORB39244.1"/>
    </source>
</evidence>
<sequence>MIAFNKVNTSCFSPPLLPLDGDEAEKFHAQAFVVFGAWVASNMDMGARDCTSYEESMLQGAHNYFAKKLPDTIYDLPEPTLLDSFSALWPG</sequence>
<dbReference type="AlphaFoldDB" id="A0A1X0I8U1"/>
<comment type="caution">
    <text evidence="1">The sequence shown here is derived from an EMBL/GenBank/DDBJ whole genome shotgun (WGS) entry which is preliminary data.</text>
</comment>
<protein>
    <submittedName>
        <fullName evidence="1">Uncharacterized protein</fullName>
    </submittedName>
</protein>
<dbReference type="EMBL" id="MVIE01000019">
    <property type="protein sequence ID" value="ORB39244.1"/>
    <property type="molecule type" value="Genomic_DNA"/>
</dbReference>
<organism evidence="1 2">
    <name type="scientific">Mycobacterium paraseoulense</name>
    <dbReference type="NCBI Taxonomy" id="590652"/>
    <lineage>
        <taxon>Bacteria</taxon>
        <taxon>Bacillati</taxon>
        <taxon>Actinomycetota</taxon>
        <taxon>Actinomycetes</taxon>
        <taxon>Mycobacteriales</taxon>
        <taxon>Mycobacteriaceae</taxon>
        <taxon>Mycobacterium</taxon>
    </lineage>
</organism>
<accession>A0A1X0I8U1</accession>
<reference evidence="1 2" key="1">
    <citation type="submission" date="2017-02" db="EMBL/GenBank/DDBJ databases">
        <title>The new phylogeny of genus Mycobacterium.</title>
        <authorList>
            <person name="Tortoli E."/>
            <person name="Trovato A."/>
            <person name="Cirillo D.M."/>
        </authorList>
    </citation>
    <scope>NUCLEOTIDE SEQUENCE [LARGE SCALE GENOMIC DNA]</scope>
    <source>
        <strain evidence="1 2">DSM 45000</strain>
    </source>
</reference>
<gene>
    <name evidence="1" type="ORF">BST39_15800</name>
</gene>
<proteinExistence type="predicted"/>
<name>A0A1X0I8U1_9MYCO</name>
<evidence type="ECO:0000313" key="2">
    <source>
        <dbReference type="Proteomes" id="UP000192513"/>
    </source>
</evidence>
<dbReference type="Proteomes" id="UP000192513">
    <property type="component" value="Unassembled WGS sequence"/>
</dbReference>